<dbReference type="InterPro" id="IPR045239">
    <property type="entry name" value="bHLH95_bHLH"/>
</dbReference>
<keyword evidence="4" id="KW-0804">Transcription</keyword>
<evidence type="ECO:0000259" key="7">
    <source>
        <dbReference type="PROSITE" id="PS50888"/>
    </source>
</evidence>
<dbReference type="PANTHER" id="PTHR46665">
    <property type="entry name" value="TRANSCRIPTION FACTOR BHLH041-RELATED-RELATED"/>
    <property type="match status" value="1"/>
</dbReference>
<evidence type="ECO:0000313" key="8">
    <source>
        <dbReference type="EMBL" id="SPC74649.1"/>
    </source>
</evidence>
<dbReference type="PROSITE" id="PS50888">
    <property type="entry name" value="BHLH"/>
    <property type="match status" value="1"/>
</dbReference>
<proteinExistence type="predicted"/>
<evidence type="ECO:0000256" key="1">
    <source>
        <dbReference type="ARBA" id="ARBA00004123"/>
    </source>
</evidence>
<dbReference type="CDD" id="cd11393">
    <property type="entry name" value="bHLH_AtbHLH_like"/>
    <property type="match status" value="1"/>
</dbReference>
<dbReference type="AlphaFoldDB" id="A0A2N9EJB9"/>
<dbReference type="SUPFAM" id="SSF47459">
    <property type="entry name" value="HLH, helix-loop-helix DNA-binding domain"/>
    <property type="match status" value="1"/>
</dbReference>
<feature type="coiled-coil region" evidence="6">
    <location>
        <begin position="118"/>
        <end position="152"/>
    </location>
</feature>
<dbReference type="Pfam" id="PF00010">
    <property type="entry name" value="HLH"/>
    <property type="match status" value="1"/>
</dbReference>
<dbReference type="EMBL" id="OIVN01000118">
    <property type="protein sequence ID" value="SPC74649.1"/>
    <property type="molecule type" value="Genomic_DNA"/>
</dbReference>
<keyword evidence="2" id="KW-0805">Transcription regulation</keyword>
<evidence type="ECO:0000256" key="2">
    <source>
        <dbReference type="ARBA" id="ARBA00023015"/>
    </source>
</evidence>
<dbReference type="GO" id="GO:0003677">
    <property type="term" value="F:DNA binding"/>
    <property type="evidence" value="ECO:0007669"/>
    <property type="project" value="UniProtKB-KW"/>
</dbReference>
<evidence type="ECO:0000256" key="3">
    <source>
        <dbReference type="ARBA" id="ARBA00023125"/>
    </source>
</evidence>
<protein>
    <recommendedName>
        <fullName evidence="7">BHLH domain-containing protein</fullName>
    </recommendedName>
</protein>
<sequence>MMDMFFPQELQSDFIWFEAFEAPQVNQSAFVPFSNTPRIEIGIENSGNLKKYENMNKKMIEFLRKSWKPRIENQEYEKERGFRHMMNERMRRERQKQSYMSLYSMLPFGTKSDKNSIVQMAAKKIEELQKCREELQRRNFEIEKNLVAMEGKRVGGAKIKLKVANPTSGVDSMVEVLRCLKCLGLNTRTIRSSFTAQEFSAELEIETEVSLPLTLPTFCSSFLGTKSTAIQVTDSSLGISLSKKIWSKVAYQSRWYYVYSLHVCNIPLVWDGSHIYKALLM</sequence>
<keyword evidence="5" id="KW-0539">Nucleus</keyword>
<evidence type="ECO:0000256" key="5">
    <source>
        <dbReference type="ARBA" id="ARBA00023242"/>
    </source>
</evidence>
<organism evidence="8">
    <name type="scientific">Fagus sylvatica</name>
    <name type="common">Beechnut</name>
    <dbReference type="NCBI Taxonomy" id="28930"/>
    <lineage>
        <taxon>Eukaryota</taxon>
        <taxon>Viridiplantae</taxon>
        <taxon>Streptophyta</taxon>
        <taxon>Embryophyta</taxon>
        <taxon>Tracheophyta</taxon>
        <taxon>Spermatophyta</taxon>
        <taxon>Magnoliopsida</taxon>
        <taxon>eudicotyledons</taxon>
        <taxon>Gunneridae</taxon>
        <taxon>Pentapetalae</taxon>
        <taxon>rosids</taxon>
        <taxon>fabids</taxon>
        <taxon>Fagales</taxon>
        <taxon>Fagaceae</taxon>
        <taxon>Fagus</taxon>
    </lineage>
</organism>
<accession>A0A2N9EJB9</accession>
<keyword evidence="3" id="KW-0238">DNA-binding</keyword>
<reference evidence="8" key="1">
    <citation type="submission" date="2018-02" db="EMBL/GenBank/DDBJ databases">
        <authorList>
            <person name="Cohen D.B."/>
            <person name="Kent A.D."/>
        </authorList>
    </citation>
    <scope>NUCLEOTIDE SEQUENCE</scope>
</reference>
<feature type="domain" description="BHLH" evidence="7">
    <location>
        <begin position="79"/>
        <end position="128"/>
    </location>
</feature>
<keyword evidence="6" id="KW-0175">Coiled coil</keyword>
<dbReference type="GO" id="GO:0005634">
    <property type="term" value="C:nucleus"/>
    <property type="evidence" value="ECO:0007669"/>
    <property type="project" value="UniProtKB-SubCell"/>
</dbReference>
<dbReference type="InterPro" id="IPR036638">
    <property type="entry name" value="HLH_DNA-bd_sf"/>
</dbReference>
<evidence type="ECO:0000256" key="6">
    <source>
        <dbReference type="SAM" id="Coils"/>
    </source>
</evidence>
<dbReference type="Gene3D" id="4.10.280.10">
    <property type="entry name" value="Helix-loop-helix DNA-binding domain"/>
    <property type="match status" value="1"/>
</dbReference>
<dbReference type="InterPro" id="IPR011598">
    <property type="entry name" value="bHLH_dom"/>
</dbReference>
<dbReference type="PANTHER" id="PTHR46665:SF6">
    <property type="entry name" value="TRANSCRIPTION FACTOR BHLH92"/>
    <property type="match status" value="1"/>
</dbReference>
<dbReference type="SMART" id="SM00353">
    <property type="entry name" value="HLH"/>
    <property type="match status" value="1"/>
</dbReference>
<dbReference type="InterPro" id="IPR044658">
    <property type="entry name" value="bHLH92/bHLH041-like"/>
</dbReference>
<dbReference type="GO" id="GO:0046983">
    <property type="term" value="F:protein dimerization activity"/>
    <property type="evidence" value="ECO:0007669"/>
    <property type="project" value="InterPro"/>
</dbReference>
<evidence type="ECO:0000256" key="4">
    <source>
        <dbReference type="ARBA" id="ARBA00023163"/>
    </source>
</evidence>
<comment type="subcellular location">
    <subcellularLocation>
        <location evidence="1">Nucleus</location>
    </subcellularLocation>
</comment>
<name>A0A2N9EJB9_FAGSY</name>
<gene>
    <name evidence="8" type="ORF">FSB_LOCUS2531</name>
</gene>